<dbReference type="PANTHER" id="PTHR23519">
    <property type="entry name" value="AUTOPHAGY-RELATED PROTEIN 22"/>
    <property type="match status" value="1"/>
</dbReference>
<sequence>MNKKKLFLWSLYDFANSIAFINFVLYFATWIVVNGGLSDFWYNAIFAIATVMLFFSAPSLAAFTDKHGGRKFFLNISTIGTFVCYGLAAIFSGFSEPNIFLIAILFLIGQYFYQLAFIFYNPMLEEIADTSHRARASGIGQFSNALGQVVGLLITLPLSDSRLAPLIPSVIIFFVLALPMMIFYKDSKPKEKRVSFQILKSETIIFKKKFFTFMTLSLATPMLLAFFFLSDAVITASNNYSIYMERVFSVPDKTKSILLMAILIMSALGGIVAGWIGDRIGVLKTFKIILVGWIIALPAVALAPNFTVFIITTVLVGVLIGSMWATSRAYLSTLLSSEEMGYGFSFYTLSERFSTFLGPLAWGGVIWFFGTEPFSYKIAMITMTIFVIIAFIILHFWKRPLIVSN</sequence>
<evidence type="ECO:0000256" key="1">
    <source>
        <dbReference type="ARBA" id="ARBA00004127"/>
    </source>
</evidence>
<feature type="transmembrane region" description="Helical" evidence="5">
    <location>
        <begin position="210"/>
        <end position="236"/>
    </location>
</feature>
<dbReference type="AlphaFoldDB" id="A0A1F6VFX4"/>
<keyword evidence="4 5" id="KW-0472">Membrane</keyword>
<organism evidence="7 8">
    <name type="scientific">Candidatus Nomurabacteria bacterium RIFCSPHIGHO2_01_FULL_42_15</name>
    <dbReference type="NCBI Taxonomy" id="1801742"/>
    <lineage>
        <taxon>Bacteria</taxon>
        <taxon>Candidatus Nomuraibacteriota</taxon>
    </lineage>
</organism>
<gene>
    <name evidence="7" type="ORF">A2738_01540</name>
</gene>
<evidence type="ECO:0000313" key="8">
    <source>
        <dbReference type="Proteomes" id="UP000178235"/>
    </source>
</evidence>
<dbReference type="InterPro" id="IPR036259">
    <property type="entry name" value="MFS_trans_sf"/>
</dbReference>
<dbReference type="InterPro" id="IPR050495">
    <property type="entry name" value="ATG22/LtaA_families"/>
</dbReference>
<feature type="transmembrane region" description="Helical" evidence="5">
    <location>
        <begin position="99"/>
        <end position="120"/>
    </location>
</feature>
<dbReference type="InterPro" id="IPR011701">
    <property type="entry name" value="MFS"/>
</dbReference>
<evidence type="ECO:0000256" key="4">
    <source>
        <dbReference type="ARBA" id="ARBA00023136"/>
    </source>
</evidence>
<evidence type="ECO:0000256" key="3">
    <source>
        <dbReference type="ARBA" id="ARBA00022989"/>
    </source>
</evidence>
<feature type="transmembrane region" description="Helical" evidence="5">
    <location>
        <begin position="141"/>
        <end position="159"/>
    </location>
</feature>
<keyword evidence="2 5" id="KW-0812">Transmembrane</keyword>
<reference evidence="7 8" key="1">
    <citation type="journal article" date="2016" name="Nat. Commun.">
        <title>Thousands of microbial genomes shed light on interconnected biogeochemical processes in an aquifer system.</title>
        <authorList>
            <person name="Anantharaman K."/>
            <person name="Brown C.T."/>
            <person name="Hug L.A."/>
            <person name="Sharon I."/>
            <person name="Castelle C.J."/>
            <person name="Probst A.J."/>
            <person name="Thomas B.C."/>
            <person name="Singh A."/>
            <person name="Wilkins M.J."/>
            <person name="Karaoz U."/>
            <person name="Brodie E.L."/>
            <person name="Williams K.H."/>
            <person name="Hubbard S.S."/>
            <person name="Banfield J.F."/>
        </authorList>
    </citation>
    <scope>NUCLEOTIDE SEQUENCE [LARGE SCALE GENOMIC DNA]</scope>
</reference>
<dbReference type="SUPFAM" id="SSF103473">
    <property type="entry name" value="MFS general substrate transporter"/>
    <property type="match status" value="1"/>
</dbReference>
<dbReference type="Pfam" id="PF07690">
    <property type="entry name" value="MFS_1"/>
    <property type="match status" value="1"/>
</dbReference>
<proteinExistence type="predicted"/>
<evidence type="ECO:0000259" key="6">
    <source>
        <dbReference type="PROSITE" id="PS50850"/>
    </source>
</evidence>
<feature type="transmembrane region" description="Helical" evidence="5">
    <location>
        <begin position="256"/>
        <end position="276"/>
    </location>
</feature>
<protein>
    <recommendedName>
        <fullName evidence="6">Major facilitator superfamily (MFS) profile domain-containing protein</fullName>
    </recommendedName>
</protein>
<comment type="subcellular location">
    <subcellularLocation>
        <location evidence="1">Endomembrane system</location>
        <topology evidence="1">Multi-pass membrane protein</topology>
    </subcellularLocation>
</comment>
<evidence type="ECO:0000256" key="5">
    <source>
        <dbReference type="SAM" id="Phobius"/>
    </source>
</evidence>
<dbReference type="PROSITE" id="PS50850">
    <property type="entry name" value="MFS"/>
    <property type="match status" value="1"/>
</dbReference>
<evidence type="ECO:0000256" key="2">
    <source>
        <dbReference type="ARBA" id="ARBA00022692"/>
    </source>
</evidence>
<feature type="domain" description="Major facilitator superfamily (MFS) profile" evidence="6">
    <location>
        <begin position="217"/>
        <end position="405"/>
    </location>
</feature>
<feature type="transmembrane region" description="Helical" evidence="5">
    <location>
        <begin position="7"/>
        <end position="28"/>
    </location>
</feature>
<dbReference type="InterPro" id="IPR020846">
    <property type="entry name" value="MFS_dom"/>
</dbReference>
<dbReference type="GO" id="GO:0022857">
    <property type="term" value="F:transmembrane transporter activity"/>
    <property type="evidence" value="ECO:0007669"/>
    <property type="project" value="InterPro"/>
</dbReference>
<name>A0A1F6VFX4_9BACT</name>
<feature type="transmembrane region" description="Helical" evidence="5">
    <location>
        <begin position="72"/>
        <end position="93"/>
    </location>
</feature>
<evidence type="ECO:0000313" key="7">
    <source>
        <dbReference type="EMBL" id="OGI68543.1"/>
    </source>
</evidence>
<feature type="transmembrane region" description="Helical" evidence="5">
    <location>
        <begin position="376"/>
        <end position="397"/>
    </location>
</feature>
<dbReference type="EMBL" id="MFTS01000003">
    <property type="protein sequence ID" value="OGI68543.1"/>
    <property type="molecule type" value="Genomic_DNA"/>
</dbReference>
<feature type="transmembrane region" description="Helical" evidence="5">
    <location>
        <begin position="165"/>
        <end position="184"/>
    </location>
</feature>
<keyword evidence="3 5" id="KW-1133">Transmembrane helix</keyword>
<dbReference type="GO" id="GO:0012505">
    <property type="term" value="C:endomembrane system"/>
    <property type="evidence" value="ECO:0007669"/>
    <property type="project" value="UniProtKB-SubCell"/>
</dbReference>
<dbReference type="Proteomes" id="UP000178235">
    <property type="component" value="Unassembled WGS sequence"/>
</dbReference>
<dbReference type="PANTHER" id="PTHR23519:SF1">
    <property type="entry name" value="AUTOPHAGY-RELATED PROTEIN 22"/>
    <property type="match status" value="1"/>
</dbReference>
<comment type="caution">
    <text evidence="7">The sequence shown here is derived from an EMBL/GenBank/DDBJ whole genome shotgun (WGS) entry which is preliminary data.</text>
</comment>
<dbReference type="Gene3D" id="1.20.1250.20">
    <property type="entry name" value="MFS general substrate transporter like domains"/>
    <property type="match status" value="2"/>
</dbReference>
<feature type="transmembrane region" description="Helical" evidence="5">
    <location>
        <begin position="285"/>
        <end position="303"/>
    </location>
</feature>
<feature type="transmembrane region" description="Helical" evidence="5">
    <location>
        <begin position="40"/>
        <end position="60"/>
    </location>
</feature>
<accession>A0A1F6VFX4</accession>